<keyword evidence="3" id="KW-1185">Reference proteome</keyword>
<reference evidence="2 3" key="1">
    <citation type="submission" date="2022-05" db="EMBL/GenBank/DDBJ databases">
        <title>A multi-omics perspective on studying reproductive biology in Daphnia sinensis.</title>
        <authorList>
            <person name="Jia J."/>
        </authorList>
    </citation>
    <scope>NUCLEOTIDE SEQUENCE [LARGE SCALE GENOMIC DNA]</scope>
    <source>
        <strain evidence="2 3">WSL</strain>
    </source>
</reference>
<feature type="region of interest" description="Disordered" evidence="1">
    <location>
        <begin position="132"/>
        <end position="154"/>
    </location>
</feature>
<accession>A0AAD5LR27</accession>
<feature type="compositionally biased region" description="Polar residues" evidence="1">
    <location>
        <begin position="317"/>
        <end position="340"/>
    </location>
</feature>
<dbReference type="Proteomes" id="UP000820818">
    <property type="component" value="Linkage Group LG3"/>
</dbReference>
<dbReference type="EMBL" id="WJBH02000003">
    <property type="protein sequence ID" value="KAI9562398.1"/>
    <property type="molecule type" value="Genomic_DNA"/>
</dbReference>
<evidence type="ECO:0000256" key="1">
    <source>
        <dbReference type="SAM" id="MobiDB-lite"/>
    </source>
</evidence>
<evidence type="ECO:0000313" key="2">
    <source>
        <dbReference type="EMBL" id="KAI9562398.1"/>
    </source>
</evidence>
<proteinExistence type="predicted"/>
<comment type="caution">
    <text evidence="2">The sequence shown here is derived from an EMBL/GenBank/DDBJ whole genome shotgun (WGS) entry which is preliminary data.</text>
</comment>
<name>A0AAD5LR27_9CRUS</name>
<protein>
    <submittedName>
        <fullName evidence="2">Uncharacterized protein</fullName>
    </submittedName>
</protein>
<gene>
    <name evidence="2" type="ORF">GHT06_013367</name>
</gene>
<organism evidence="2 3">
    <name type="scientific">Daphnia sinensis</name>
    <dbReference type="NCBI Taxonomy" id="1820382"/>
    <lineage>
        <taxon>Eukaryota</taxon>
        <taxon>Metazoa</taxon>
        <taxon>Ecdysozoa</taxon>
        <taxon>Arthropoda</taxon>
        <taxon>Crustacea</taxon>
        <taxon>Branchiopoda</taxon>
        <taxon>Diplostraca</taxon>
        <taxon>Cladocera</taxon>
        <taxon>Anomopoda</taxon>
        <taxon>Daphniidae</taxon>
        <taxon>Daphnia</taxon>
        <taxon>Daphnia similis group</taxon>
    </lineage>
</organism>
<feature type="region of interest" description="Disordered" evidence="1">
    <location>
        <begin position="304"/>
        <end position="340"/>
    </location>
</feature>
<dbReference type="AlphaFoldDB" id="A0AAD5LR27"/>
<sequence>MTTFLSPSLPVLLNVRIEILDLEIAVTSPGTRDVSQLMHYKYLFMATMFRKSRDSKVRFISDNHTSRESRHDRSLSRNRNISPCRREYNLSRQRDYNSSGYRQFEIDRECVVGVYPYIPQIFFSFQARRSSDGSSSDSSSKRFSSSSSDSDSSILKSSSRKFQVSKAKSTSLSHWIVTGISEEKVKKCSNATKANIDPMEKALKKLSFKVLDLVKPLLFLASREKSKRKSKSDGKAVKIAIRLWATLFRDIIRSRRHNILSQVYPEYLGLLEREDIWSDGKDLVGRKFLKHLVEEAKSQATLAAIAKKKTSSHSKDQPASTSQQKKPIDYSNASSQRGQI</sequence>
<evidence type="ECO:0000313" key="3">
    <source>
        <dbReference type="Proteomes" id="UP000820818"/>
    </source>
</evidence>